<organism evidence="1 2">
    <name type="scientific">Janibacter limosus</name>
    <dbReference type="NCBI Taxonomy" id="53458"/>
    <lineage>
        <taxon>Bacteria</taxon>
        <taxon>Bacillati</taxon>
        <taxon>Actinomycetota</taxon>
        <taxon>Actinomycetes</taxon>
        <taxon>Micrococcales</taxon>
        <taxon>Intrasporangiaceae</taxon>
        <taxon>Janibacter</taxon>
    </lineage>
</organism>
<sequence>MRTRPHDLKEMRTRPHDLKEMRTPCRISLRRCAPTAHDLKEMRTQGRAGEGGALASAVSAASGVVISIVSGSAGECRRRRGRAA</sequence>
<evidence type="ECO:0000313" key="2">
    <source>
        <dbReference type="Proteomes" id="UP001059663"/>
    </source>
</evidence>
<reference evidence="1" key="1">
    <citation type="submission" date="2021-11" db="EMBL/GenBank/DDBJ databases">
        <title>Study of the species diversity of bacterial strains isolated from a unique natural object - Shulgan-Tash cave (Bashkiria).</title>
        <authorList>
            <person name="Sazanova A.L."/>
            <person name="Chirak E.R."/>
            <person name="Safronova V.I."/>
        </authorList>
    </citation>
    <scope>NUCLEOTIDE SEQUENCE</scope>
    <source>
        <strain evidence="1">P1</strain>
    </source>
</reference>
<evidence type="ECO:0000313" key="1">
    <source>
        <dbReference type="EMBL" id="UUZ46141.1"/>
    </source>
</evidence>
<dbReference type="EMBL" id="CP087977">
    <property type="protein sequence ID" value="UUZ46141.1"/>
    <property type="molecule type" value="Genomic_DNA"/>
</dbReference>
<gene>
    <name evidence="1" type="ORF">LP422_10185</name>
</gene>
<protein>
    <submittedName>
        <fullName evidence="1">Uncharacterized protein</fullName>
    </submittedName>
</protein>
<accession>A0AC61U7W9</accession>
<proteinExistence type="predicted"/>
<dbReference type="Proteomes" id="UP001059663">
    <property type="component" value="Chromosome"/>
</dbReference>
<name>A0AC61U7W9_9MICO</name>